<comment type="similarity">
    <text evidence="2">Belongs to the 4-toluene sulfonate uptake permease (TSUP) (TC 2.A.102) family.</text>
</comment>
<feature type="compositionally biased region" description="Polar residues" evidence="6">
    <location>
        <begin position="212"/>
        <end position="229"/>
    </location>
</feature>
<keyword evidence="4 7" id="KW-1133">Transmembrane helix</keyword>
<feature type="region of interest" description="Disordered" evidence="6">
    <location>
        <begin position="192"/>
        <end position="248"/>
    </location>
</feature>
<dbReference type="EMBL" id="JALJOQ010000021">
    <property type="protein sequence ID" value="KAK9809348.1"/>
    <property type="molecule type" value="Genomic_DNA"/>
</dbReference>
<feature type="transmembrane region" description="Helical" evidence="7">
    <location>
        <begin position="134"/>
        <end position="156"/>
    </location>
</feature>
<feature type="compositionally biased region" description="Low complexity" evidence="6">
    <location>
        <begin position="276"/>
        <end position="285"/>
    </location>
</feature>
<evidence type="ECO:0000313" key="9">
    <source>
        <dbReference type="EMBL" id="KAK9809348.1"/>
    </source>
</evidence>
<evidence type="ECO:0000256" key="8">
    <source>
        <dbReference type="SAM" id="SignalP"/>
    </source>
</evidence>
<evidence type="ECO:0000256" key="1">
    <source>
        <dbReference type="ARBA" id="ARBA00004141"/>
    </source>
</evidence>
<feature type="signal peptide" evidence="8">
    <location>
        <begin position="1"/>
        <end position="24"/>
    </location>
</feature>
<dbReference type="PANTHER" id="PTHR14255">
    <property type="entry name" value="CEREBLON"/>
    <property type="match status" value="1"/>
</dbReference>
<evidence type="ECO:0000256" key="4">
    <source>
        <dbReference type="ARBA" id="ARBA00022989"/>
    </source>
</evidence>
<protein>
    <recommendedName>
        <fullName evidence="11">Sulfite exporter TauE/SafE</fullName>
    </recommendedName>
</protein>
<evidence type="ECO:0000256" key="5">
    <source>
        <dbReference type="ARBA" id="ARBA00023136"/>
    </source>
</evidence>
<dbReference type="GO" id="GO:0031464">
    <property type="term" value="C:Cul4A-RING E3 ubiquitin ligase complex"/>
    <property type="evidence" value="ECO:0007669"/>
    <property type="project" value="TreeGrafter"/>
</dbReference>
<evidence type="ECO:0008006" key="11">
    <source>
        <dbReference type="Google" id="ProtNLM"/>
    </source>
</evidence>
<comment type="subcellular location">
    <subcellularLocation>
        <location evidence="1">Membrane</location>
        <topology evidence="1">Multi-pass membrane protein</topology>
    </subcellularLocation>
</comment>
<keyword evidence="5 7" id="KW-0472">Membrane</keyword>
<feature type="transmembrane region" description="Helical" evidence="7">
    <location>
        <begin position="102"/>
        <end position="122"/>
    </location>
</feature>
<evidence type="ECO:0000256" key="6">
    <source>
        <dbReference type="SAM" id="MobiDB-lite"/>
    </source>
</evidence>
<evidence type="ECO:0000313" key="10">
    <source>
        <dbReference type="Proteomes" id="UP001465755"/>
    </source>
</evidence>
<comment type="caution">
    <text evidence="9">The sequence shown here is derived from an EMBL/GenBank/DDBJ whole genome shotgun (WGS) entry which is preliminary data.</text>
</comment>
<evidence type="ECO:0000256" key="7">
    <source>
        <dbReference type="SAM" id="Phobius"/>
    </source>
</evidence>
<organism evidence="9 10">
    <name type="scientific">Symbiochloris irregularis</name>
    <dbReference type="NCBI Taxonomy" id="706552"/>
    <lineage>
        <taxon>Eukaryota</taxon>
        <taxon>Viridiplantae</taxon>
        <taxon>Chlorophyta</taxon>
        <taxon>core chlorophytes</taxon>
        <taxon>Trebouxiophyceae</taxon>
        <taxon>Trebouxiales</taxon>
        <taxon>Trebouxiaceae</taxon>
        <taxon>Symbiochloris</taxon>
    </lineage>
</organism>
<sequence length="531" mass="56145">MAQRLLLTVLSVLIAQAPNASVHGFPVLPESTSLYSSGDVFEELSGRRLGPHKALFPLDKRDILAASFAAVALFVAAGGGIGGGGVLVPTFILLLQFPIGTAVALSNVTIVGGAISNFAFNIGRKHPFLSRPLIDWDLILVMEPATILGALVGGFLNRICPNWSLTACLALVLAFMGYKLLARGVSAWHDESAKQEHEDDRDESTPLLQEDGQASEQASPTLGQSQPLTVTGAARGSKPSLQRNSMHGSPLAYSHVSLTQADAQARWPSLRRDSAQARSSSPAQQVAGGGKGDKGPELELLAMPQVPWAHLSVLVALFLGVIASDLGKSYVPCGSWKYWLAVLAVVPPTLAVTAGIRHYLVAQNRRLQGQLHLEELDGQVEWNESTTIVYPLICSLAGLVAGLFGVGGGIVKGPLMLEMGVLPDVASATAATMILFTAASASVVFLSFGGIPVDYAVAVFVLGLVVTLAGQTACWWLVQRLGRRSIIIFAMAGLMLMSFGFICYTGTLSTLKAVHEDTLWHFSNICGSRSG</sequence>
<dbReference type="GO" id="GO:0016567">
    <property type="term" value="P:protein ubiquitination"/>
    <property type="evidence" value="ECO:0007669"/>
    <property type="project" value="TreeGrafter"/>
</dbReference>
<feature type="transmembrane region" description="Helical" evidence="7">
    <location>
        <begin position="63"/>
        <end position="95"/>
    </location>
</feature>
<name>A0AAW1PMQ3_9CHLO</name>
<evidence type="ECO:0000256" key="2">
    <source>
        <dbReference type="ARBA" id="ARBA00009142"/>
    </source>
</evidence>
<dbReference type="GO" id="GO:0016020">
    <property type="term" value="C:membrane"/>
    <property type="evidence" value="ECO:0007669"/>
    <property type="project" value="UniProtKB-SubCell"/>
</dbReference>
<dbReference type="Pfam" id="PF01925">
    <property type="entry name" value="TauE"/>
    <property type="match status" value="2"/>
</dbReference>
<gene>
    <name evidence="9" type="ORF">WJX73_008057</name>
</gene>
<keyword evidence="8" id="KW-0732">Signal</keyword>
<evidence type="ECO:0000256" key="3">
    <source>
        <dbReference type="ARBA" id="ARBA00022692"/>
    </source>
</evidence>
<feature type="transmembrane region" description="Helical" evidence="7">
    <location>
        <begin position="485"/>
        <end position="507"/>
    </location>
</feature>
<feature type="transmembrane region" description="Helical" evidence="7">
    <location>
        <begin position="425"/>
        <end position="449"/>
    </location>
</feature>
<proteinExistence type="inferred from homology"/>
<keyword evidence="10" id="KW-1185">Reference proteome</keyword>
<dbReference type="PANTHER" id="PTHR14255:SF3">
    <property type="entry name" value="SULFITE EXPORTER TAUE_SAFE FAMILY PROTEIN 5-RELATED"/>
    <property type="match status" value="1"/>
</dbReference>
<feature type="transmembrane region" description="Helical" evidence="7">
    <location>
        <begin position="308"/>
        <end position="326"/>
    </location>
</feature>
<feature type="transmembrane region" description="Helical" evidence="7">
    <location>
        <begin position="338"/>
        <end position="360"/>
    </location>
</feature>
<feature type="transmembrane region" description="Helical" evidence="7">
    <location>
        <begin position="455"/>
        <end position="478"/>
    </location>
</feature>
<feature type="region of interest" description="Disordered" evidence="6">
    <location>
        <begin position="267"/>
        <end position="295"/>
    </location>
</feature>
<dbReference type="Proteomes" id="UP001465755">
    <property type="component" value="Unassembled WGS sequence"/>
</dbReference>
<keyword evidence="3 7" id="KW-0812">Transmembrane</keyword>
<feature type="transmembrane region" description="Helical" evidence="7">
    <location>
        <begin position="388"/>
        <end position="413"/>
    </location>
</feature>
<accession>A0AAW1PMQ3</accession>
<reference evidence="9 10" key="1">
    <citation type="journal article" date="2024" name="Nat. Commun.">
        <title>Phylogenomics reveals the evolutionary origins of lichenization in chlorophyte algae.</title>
        <authorList>
            <person name="Puginier C."/>
            <person name="Libourel C."/>
            <person name="Otte J."/>
            <person name="Skaloud P."/>
            <person name="Haon M."/>
            <person name="Grisel S."/>
            <person name="Petersen M."/>
            <person name="Berrin J.G."/>
            <person name="Delaux P.M."/>
            <person name="Dal Grande F."/>
            <person name="Keller J."/>
        </authorList>
    </citation>
    <scope>NUCLEOTIDE SEQUENCE [LARGE SCALE GENOMIC DNA]</scope>
    <source>
        <strain evidence="9 10">SAG 2036</strain>
    </source>
</reference>
<feature type="chain" id="PRO_5043957240" description="Sulfite exporter TauE/SafE" evidence="8">
    <location>
        <begin position="25"/>
        <end position="531"/>
    </location>
</feature>
<dbReference type="InterPro" id="IPR002781">
    <property type="entry name" value="TM_pro_TauE-like"/>
</dbReference>
<dbReference type="AlphaFoldDB" id="A0AAW1PMQ3"/>